<dbReference type="OrthoDB" id="4857813at2"/>
<keyword evidence="1" id="KW-1133">Transmembrane helix</keyword>
<dbReference type="Gene3D" id="1.10.260.160">
    <property type="match status" value="1"/>
</dbReference>
<keyword evidence="1" id="KW-0472">Membrane</keyword>
<dbReference type="InterPro" id="IPR029058">
    <property type="entry name" value="AB_hydrolase_fold"/>
</dbReference>
<organism evidence="2 3">
    <name type="scientific">Actinomadura syzygii</name>
    <dbReference type="NCBI Taxonomy" id="1427538"/>
    <lineage>
        <taxon>Bacteria</taxon>
        <taxon>Bacillati</taxon>
        <taxon>Actinomycetota</taxon>
        <taxon>Actinomycetes</taxon>
        <taxon>Streptosporangiales</taxon>
        <taxon>Thermomonosporaceae</taxon>
        <taxon>Actinomadura</taxon>
    </lineage>
</organism>
<dbReference type="Proteomes" id="UP000322634">
    <property type="component" value="Unassembled WGS sequence"/>
</dbReference>
<gene>
    <name evidence="2" type="ORF">FXF65_11745</name>
</gene>
<evidence type="ECO:0000313" key="3">
    <source>
        <dbReference type="Proteomes" id="UP000322634"/>
    </source>
</evidence>
<dbReference type="EMBL" id="VSFF01000004">
    <property type="protein sequence ID" value="TYC15998.1"/>
    <property type="molecule type" value="Genomic_DNA"/>
</dbReference>
<reference evidence="2 3" key="1">
    <citation type="submission" date="2019-08" db="EMBL/GenBank/DDBJ databases">
        <title>Actinomadura sp. nov. CYP1-5 isolated from mountain soil.</title>
        <authorList>
            <person name="Songsumanus A."/>
            <person name="Kuncharoen N."/>
            <person name="Kudo T."/>
            <person name="Yuki M."/>
            <person name="Igarashi Y."/>
            <person name="Tanasupawat S."/>
        </authorList>
    </citation>
    <scope>NUCLEOTIDE SEQUENCE [LARGE SCALE GENOMIC DNA]</scope>
    <source>
        <strain evidence="2 3">GKU157</strain>
    </source>
</reference>
<dbReference type="PANTHER" id="PTHR34853:SF1">
    <property type="entry name" value="LIPASE 5"/>
    <property type="match status" value="1"/>
</dbReference>
<dbReference type="GO" id="GO:0016042">
    <property type="term" value="P:lipid catabolic process"/>
    <property type="evidence" value="ECO:0007669"/>
    <property type="project" value="InterPro"/>
</dbReference>
<name>A0A5D0UC85_9ACTN</name>
<accession>A0A5D0UC85</accession>
<dbReference type="GO" id="GO:0004806">
    <property type="term" value="F:triacylglycerol lipase activity"/>
    <property type="evidence" value="ECO:0007669"/>
    <property type="project" value="InterPro"/>
</dbReference>
<sequence>MTKLVARRRSHLVTLGGAGIVLTAVCATAIGLAIRPPNGHSATAANAATLQRGSVVSVTRVAHMSPAQTRAYLTSIDPALGSPRPRNGVDTYRVVYRTISPSGGPTTASGVVSLPLAAAKKALRPVSFAHGTHVSRYYAGSIAEDGQSRAAAIYYAAAGYAGVAPDYLGLGLGPGTHPYMDAGSEASASLDMLRAARSVAATQGARFDRRVLVTGFSQGGTAAMALGRELQRGADPYLRLGALAPVSGPYDLRHAQIPESLRAGSTLAPKASVLYLAYTAVSWDRLYDLYASPSEVFKAPYDKIVEGLFDGTKDQDTEIMPRLPDTPGELLTPRYRQWLLHPSGALLRAIRSSDGTCDWGPRVPIRLSAGSGDEQVTFSNTLNCAAALRSHGAKPHLVDYGRDMRHMNSLSRGVPDTLRWFQHLER</sequence>
<dbReference type="RefSeq" id="WP_148349793.1">
    <property type="nucleotide sequence ID" value="NZ_JBHSBF010000009.1"/>
</dbReference>
<dbReference type="InterPro" id="IPR005152">
    <property type="entry name" value="Lipase_secreted"/>
</dbReference>
<dbReference type="SUPFAM" id="SSF53474">
    <property type="entry name" value="alpha/beta-Hydrolases"/>
    <property type="match status" value="1"/>
</dbReference>
<comment type="caution">
    <text evidence="2">The sequence shown here is derived from an EMBL/GenBank/DDBJ whole genome shotgun (WGS) entry which is preliminary data.</text>
</comment>
<dbReference type="PIRSF" id="PIRSF029171">
    <property type="entry name" value="Esterase_LipA"/>
    <property type="match status" value="1"/>
</dbReference>
<keyword evidence="3" id="KW-1185">Reference proteome</keyword>
<evidence type="ECO:0000256" key="1">
    <source>
        <dbReference type="SAM" id="Phobius"/>
    </source>
</evidence>
<proteinExistence type="predicted"/>
<dbReference type="AlphaFoldDB" id="A0A5D0UC85"/>
<feature type="transmembrane region" description="Helical" evidence="1">
    <location>
        <begin position="12"/>
        <end position="34"/>
    </location>
</feature>
<keyword evidence="1" id="KW-0812">Transmembrane</keyword>
<evidence type="ECO:0000313" key="2">
    <source>
        <dbReference type="EMBL" id="TYC15998.1"/>
    </source>
</evidence>
<protein>
    <submittedName>
        <fullName evidence="2">Lipase</fullName>
    </submittedName>
</protein>
<dbReference type="PANTHER" id="PTHR34853">
    <property type="match status" value="1"/>
</dbReference>
<dbReference type="Gene3D" id="3.40.50.1820">
    <property type="entry name" value="alpha/beta hydrolase"/>
    <property type="match status" value="1"/>
</dbReference>